<dbReference type="EMBL" id="MJUW02000082">
    <property type="protein sequence ID" value="OQD45586.1"/>
    <property type="molecule type" value="Genomic_DNA"/>
</dbReference>
<evidence type="ECO:0000256" key="1">
    <source>
        <dbReference type="SAM" id="MobiDB-lite"/>
    </source>
</evidence>
<evidence type="ECO:0000313" key="2">
    <source>
        <dbReference type="EMBL" id="OQD45586.1"/>
    </source>
</evidence>
<proteinExistence type="predicted"/>
<feature type="region of interest" description="Disordered" evidence="1">
    <location>
        <begin position="1"/>
        <end position="24"/>
    </location>
</feature>
<name>A0A1V6LZS0_9BACT</name>
<comment type="caution">
    <text evidence="2">The sequence shown here is derived from an EMBL/GenBank/DDBJ whole genome shotgun (WGS) entry which is preliminary data.</text>
</comment>
<keyword evidence="3" id="KW-1185">Reference proteome</keyword>
<reference evidence="2 3" key="1">
    <citation type="journal article" date="2016" name="Genome Announc.">
        <title>Draft Genome Sequence of the Anaerobic Ammonium-Oxidizing Bacterium 'Candidatus Brocadia sp. 40'.</title>
        <authorList>
            <person name="Ali M."/>
            <person name="Haroon M.F."/>
            <person name="Narita Y."/>
            <person name="Zhang L."/>
            <person name="Rangel Shaw D."/>
            <person name="Okabe S."/>
            <person name="Saikaly P.E."/>
        </authorList>
    </citation>
    <scope>NUCLEOTIDE SEQUENCE [LARGE SCALE GENOMIC DNA]</scope>
    <source>
        <strain evidence="2 3">40</strain>
    </source>
</reference>
<organism evidence="2 3">
    <name type="scientific">Candidatus Brocadia sapporoensis</name>
    <dbReference type="NCBI Taxonomy" id="392547"/>
    <lineage>
        <taxon>Bacteria</taxon>
        <taxon>Pseudomonadati</taxon>
        <taxon>Planctomycetota</taxon>
        <taxon>Candidatus Brocadiia</taxon>
        <taxon>Candidatus Brocadiales</taxon>
        <taxon>Candidatus Brocadiaceae</taxon>
        <taxon>Candidatus Brocadia</taxon>
    </lineage>
</organism>
<sequence length="94" mass="9924">MANGGTELAENKANNCPPLAGDQGDGKRTWIPCEKTKADDANNCAMNKHSRFAGCLQKKVCGIILMIVECLTPWVGTVHPPAPPPAGDMSGAQY</sequence>
<gene>
    <name evidence="2" type="ORF">BIY37_07735</name>
</gene>
<evidence type="ECO:0000313" key="3">
    <source>
        <dbReference type="Proteomes" id="UP000242219"/>
    </source>
</evidence>
<dbReference type="Proteomes" id="UP000242219">
    <property type="component" value="Unassembled WGS sequence"/>
</dbReference>
<dbReference type="RefSeq" id="WP_070067244.1">
    <property type="nucleotide sequence ID" value="NZ_MJUW02000082.1"/>
</dbReference>
<protein>
    <submittedName>
        <fullName evidence="2">Uncharacterized protein</fullName>
    </submittedName>
</protein>
<dbReference type="AlphaFoldDB" id="A0A1V6LZS0"/>
<accession>A0A1V6LZS0</accession>